<dbReference type="RefSeq" id="WP_247993452.1">
    <property type="nucleotide sequence ID" value="NZ_CP096019.1"/>
</dbReference>
<keyword evidence="1" id="KW-0472">Membrane</keyword>
<feature type="domain" description="SPW repeat-containing integral membrane" evidence="2">
    <location>
        <begin position="20"/>
        <end position="118"/>
    </location>
</feature>
<organism evidence="3 4">
    <name type="scientific">Halocatena salina</name>
    <dbReference type="NCBI Taxonomy" id="2934340"/>
    <lineage>
        <taxon>Archaea</taxon>
        <taxon>Methanobacteriati</taxon>
        <taxon>Methanobacteriota</taxon>
        <taxon>Stenosarchaea group</taxon>
        <taxon>Halobacteria</taxon>
        <taxon>Halobacteriales</taxon>
        <taxon>Natronomonadaceae</taxon>
        <taxon>Halocatena</taxon>
    </lineage>
</organism>
<dbReference type="EMBL" id="CP096019">
    <property type="protein sequence ID" value="UPM42781.1"/>
    <property type="molecule type" value="Genomic_DNA"/>
</dbReference>
<reference evidence="3" key="1">
    <citation type="submission" date="2022-04" db="EMBL/GenBank/DDBJ databases">
        <title>Halocatena sp. nov., isolated from a salt lake.</title>
        <authorList>
            <person name="Cui H.-L."/>
        </authorList>
    </citation>
    <scope>NUCLEOTIDE SEQUENCE</scope>
    <source>
        <strain evidence="3">AD-1</strain>
    </source>
</reference>
<evidence type="ECO:0000256" key="1">
    <source>
        <dbReference type="SAM" id="Phobius"/>
    </source>
</evidence>
<evidence type="ECO:0000313" key="4">
    <source>
        <dbReference type="Proteomes" id="UP000831768"/>
    </source>
</evidence>
<accession>A0A8U0A0V0</accession>
<feature type="transmembrane region" description="Helical" evidence="1">
    <location>
        <begin position="76"/>
        <end position="96"/>
    </location>
</feature>
<keyword evidence="4" id="KW-1185">Reference proteome</keyword>
<feature type="transmembrane region" description="Helical" evidence="1">
    <location>
        <begin position="102"/>
        <end position="123"/>
    </location>
</feature>
<sequence length="136" mass="14617">MSKTAAQTTPDGTTERGMKWFSGVTAVLGLWIAVSSFVFTGMSQASYWNNIVIGVSILLIAGYNTYRLMNGMSASVASAGLVTILGLWMILAPFVLDTSLMMLLWSDIIAGALVVILAGYNTYMERKTQQTMATGT</sequence>
<dbReference type="GeneID" id="71928898"/>
<name>A0A8U0A0V0_9EURY</name>
<dbReference type="Proteomes" id="UP000831768">
    <property type="component" value="Chromosome"/>
</dbReference>
<dbReference type="KEGG" id="haad:MW046_12585"/>
<proteinExistence type="predicted"/>
<dbReference type="InterPro" id="IPR005530">
    <property type="entry name" value="SPW"/>
</dbReference>
<keyword evidence="1" id="KW-0812">Transmembrane</keyword>
<feature type="transmembrane region" description="Helical" evidence="1">
    <location>
        <begin position="20"/>
        <end position="39"/>
    </location>
</feature>
<keyword evidence="1" id="KW-1133">Transmembrane helix</keyword>
<dbReference type="AlphaFoldDB" id="A0A8U0A0V0"/>
<protein>
    <submittedName>
        <fullName evidence="3">SPW repeat protein</fullName>
    </submittedName>
</protein>
<evidence type="ECO:0000313" key="3">
    <source>
        <dbReference type="EMBL" id="UPM42781.1"/>
    </source>
</evidence>
<feature type="transmembrane region" description="Helical" evidence="1">
    <location>
        <begin position="45"/>
        <end position="64"/>
    </location>
</feature>
<gene>
    <name evidence="3" type="ORF">MW046_12585</name>
</gene>
<dbReference type="Pfam" id="PF03779">
    <property type="entry name" value="SPW"/>
    <property type="match status" value="1"/>
</dbReference>
<evidence type="ECO:0000259" key="2">
    <source>
        <dbReference type="Pfam" id="PF03779"/>
    </source>
</evidence>